<sequence>MKRYLKRMAVMIVFAVALVAIVGMATNSFGNDPYLRDNMVIVENIRELGFARNRGSGFLYMDGHIMTAGHVTKGAASVKITYADKTTEIVKKWVSSRYDISILHVKRKCEQGVVWDTRNLAVGSVVYTQGYPFGIPELRLSKGIVSSVELNTGIWPIGIIVDADVEAGNSGGPLITSTGRVAGLVVGKWGNLTLCVPGRLLMNFVLNPKGKDHEKSNGSEVNKTSRQGFLPVY</sequence>
<dbReference type="Pfam" id="PF13365">
    <property type="entry name" value="Trypsin_2"/>
    <property type="match status" value="1"/>
</dbReference>
<feature type="region of interest" description="Disordered" evidence="4">
    <location>
        <begin position="212"/>
        <end position="233"/>
    </location>
</feature>
<dbReference type="EMBL" id="LAZR01038682">
    <property type="protein sequence ID" value="KKL18913.1"/>
    <property type="molecule type" value="Genomic_DNA"/>
</dbReference>
<dbReference type="PANTHER" id="PTHR43343:SF3">
    <property type="entry name" value="PROTEASE DO-LIKE 8, CHLOROPLASTIC"/>
    <property type="match status" value="1"/>
</dbReference>
<dbReference type="Gene3D" id="2.40.10.10">
    <property type="entry name" value="Trypsin-like serine proteases"/>
    <property type="match status" value="2"/>
</dbReference>
<keyword evidence="3" id="KW-0378">Hydrolase</keyword>
<dbReference type="GO" id="GO:0006508">
    <property type="term" value="P:proteolysis"/>
    <property type="evidence" value="ECO:0007669"/>
    <property type="project" value="UniProtKB-KW"/>
</dbReference>
<dbReference type="InterPro" id="IPR043504">
    <property type="entry name" value="Peptidase_S1_PA_chymotrypsin"/>
</dbReference>
<evidence type="ECO:0000256" key="1">
    <source>
        <dbReference type="ARBA" id="ARBA00010541"/>
    </source>
</evidence>
<comment type="similarity">
    <text evidence="1">Belongs to the peptidase S1C family.</text>
</comment>
<feature type="compositionally biased region" description="Polar residues" evidence="4">
    <location>
        <begin position="218"/>
        <end position="227"/>
    </location>
</feature>
<evidence type="ECO:0000256" key="2">
    <source>
        <dbReference type="ARBA" id="ARBA00022670"/>
    </source>
</evidence>
<dbReference type="GO" id="GO:0004252">
    <property type="term" value="F:serine-type endopeptidase activity"/>
    <property type="evidence" value="ECO:0007669"/>
    <property type="project" value="InterPro"/>
</dbReference>
<reference evidence="5" key="1">
    <citation type="journal article" date="2015" name="Nature">
        <title>Complex archaea that bridge the gap between prokaryotes and eukaryotes.</title>
        <authorList>
            <person name="Spang A."/>
            <person name="Saw J.H."/>
            <person name="Jorgensen S.L."/>
            <person name="Zaremba-Niedzwiedzka K."/>
            <person name="Martijn J."/>
            <person name="Lind A.E."/>
            <person name="van Eijk R."/>
            <person name="Schleper C."/>
            <person name="Guy L."/>
            <person name="Ettema T.J."/>
        </authorList>
    </citation>
    <scope>NUCLEOTIDE SEQUENCE</scope>
</reference>
<evidence type="ECO:0000313" key="5">
    <source>
        <dbReference type="EMBL" id="KKL18913.1"/>
    </source>
</evidence>
<name>A0A0F9E4D8_9ZZZZ</name>
<comment type="caution">
    <text evidence="5">The sequence shown here is derived from an EMBL/GenBank/DDBJ whole genome shotgun (WGS) entry which is preliminary data.</text>
</comment>
<dbReference type="SUPFAM" id="SSF50494">
    <property type="entry name" value="Trypsin-like serine proteases"/>
    <property type="match status" value="1"/>
</dbReference>
<organism evidence="5">
    <name type="scientific">marine sediment metagenome</name>
    <dbReference type="NCBI Taxonomy" id="412755"/>
    <lineage>
        <taxon>unclassified sequences</taxon>
        <taxon>metagenomes</taxon>
        <taxon>ecological metagenomes</taxon>
    </lineage>
</organism>
<evidence type="ECO:0000256" key="3">
    <source>
        <dbReference type="ARBA" id="ARBA00022801"/>
    </source>
</evidence>
<dbReference type="InterPro" id="IPR051201">
    <property type="entry name" value="Chloro_Bact_Ser_Proteases"/>
</dbReference>
<dbReference type="PANTHER" id="PTHR43343">
    <property type="entry name" value="PEPTIDASE S12"/>
    <property type="match status" value="1"/>
</dbReference>
<dbReference type="InterPro" id="IPR001940">
    <property type="entry name" value="Peptidase_S1C"/>
</dbReference>
<accession>A0A0F9E4D8</accession>
<dbReference type="InterPro" id="IPR009003">
    <property type="entry name" value="Peptidase_S1_PA"/>
</dbReference>
<dbReference type="AlphaFoldDB" id="A0A0F9E4D8"/>
<proteinExistence type="inferred from homology"/>
<protein>
    <recommendedName>
        <fullName evidence="6">Serine protease</fullName>
    </recommendedName>
</protein>
<dbReference type="PRINTS" id="PR00834">
    <property type="entry name" value="PROTEASES2C"/>
</dbReference>
<keyword evidence="2" id="KW-0645">Protease</keyword>
<gene>
    <name evidence="5" type="ORF">LCGC14_2470770</name>
</gene>
<evidence type="ECO:0008006" key="6">
    <source>
        <dbReference type="Google" id="ProtNLM"/>
    </source>
</evidence>
<evidence type="ECO:0000256" key="4">
    <source>
        <dbReference type="SAM" id="MobiDB-lite"/>
    </source>
</evidence>